<dbReference type="InterPro" id="IPR000421">
    <property type="entry name" value="FA58C"/>
</dbReference>
<keyword evidence="1" id="KW-0732">Signal</keyword>
<dbReference type="SUPFAM" id="SSF49785">
    <property type="entry name" value="Galactose-binding domain-like"/>
    <property type="match status" value="1"/>
</dbReference>
<dbReference type="EMBL" id="CM001440">
    <property type="protein sequence ID" value="EHR61002.1"/>
    <property type="molecule type" value="Genomic_DNA"/>
</dbReference>
<evidence type="ECO:0000313" key="4">
    <source>
        <dbReference type="Proteomes" id="UP000002791"/>
    </source>
</evidence>
<dbReference type="OrthoDB" id="3815242at2"/>
<dbReference type="eggNOG" id="COG1470">
    <property type="taxonomic scope" value="Bacteria"/>
</dbReference>
<sequence>MRRSVFAVAATAAVLGLTVVSPAQSASGGRPTIELTASPQPVEVVGLPCLPSSLTLGMTNTGGHGVYVDAELNASGPVGLERGVVSSWLPAWDPDHTVTARVGVTAPRTAVPGDYTVTVRADRTRLTVPVRVLPLPGKKEGDNLALGEQAAASSTHGNFRLCGAVDGDRNPDNWSISTGWNDGTRSVFPDDYSVALGRSVSIGRIETYTLDSARYPAGRFGIRDFDVQVRTGGAWQTVDRVRGNIAGKVTSTFDPVIADAVRVVVHDSNDHAYSRIMELEVYSR</sequence>
<dbReference type="Pfam" id="PF22633">
    <property type="entry name" value="F5_F8_type_C_2"/>
    <property type="match status" value="1"/>
</dbReference>
<feature type="signal peptide" evidence="1">
    <location>
        <begin position="1"/>
        <end position="25"/>
    </location>
</feature>
<dbReference type="Gene3D" id="2.60.120.260">
    <property type="entry name" value="Galactose-binding domain-like"/>
    <property type="match status" value="1"/>
</dbReference>
<dbReference type="InterPro" id="IPR018905">
    <property type="entry name" value="A-galactase_NEW3"/>
</dbReference>
<dbReference type="STRING" id="882082.SaccyDRAFT_2111"/>
<evidence type="ECO:0000313" key="3">
    <source>
        <dbReference type="EMBL" id="EHR61002.1"/>
    </source>
</evidence>
<evidence type="ECO:0000259" key="2">
    <source>
        <dbReference type="PROSITE" id="PS50022"/>
    </source>
</evidence>
<feature type="chain" id="PRO_5003601183" evidence="1">
    <location>
        <begin position="26"/>
        <end position="284"/>
    </location>
</feature>
<dbReference type="PROSITE" id="PS50022">
    <property type="entry name" value="FA58C_3"/>
    <property type="match status" value="1"/>
</dbReference>
<evidence type="ECO:0000256" key="1">
    <source>
        <dbReference type="SAM" id="SignalP"/>
    </source>
</evidence>
<proteinExistence type="predicted"/>
<feature type="domain" description="F5/8 type C" evidence="2">
    <location>
        <begin position="131"/>
        <end position="284"/>
    </location>
</feature>
<dbReference type="InterPro" id="IPR008979">
    <property type="entry name" value="Galactose-bd-like_sf"/>
</dbReference>
<keyword evidence="4" id="KW-1185">Reference proteome</keyword>
<name>H5XMM3_9PSEU</name>
<gene>
    <name evidence="3" type="ORF">SaccyDRAFT_2111</name>
</gene>
<organism evidence="3 4">
    <name type="scientific">Saccharomonospora cyanea NA-134</name>
    <dbReference type="NCBI Taxonomy" id="882082"/>
    <lineage>
        <taxon>Bacteria</taxon>
        <taxon>Bacillati</taxon>
        <taxon>Actinomycetota</taxon>
        <taxon>Actinomycetes</taxon>
        <taxon>Pseudonocardiales</taxon>
        <taxon>Pseudonocardiaceae</taxon>
        <taxon>Saccharomonospora</taxon>
    </lineage>
</organism>
<protein>
    <submittedName>
        <fullName evidence="3">Alpha-galactosidase family protein,F5/8 type C domain-containing protein</fullName>
    </submittedName>
</protein>
<reference evidence="3 4" key="1">
    <citation type="submission" date="2011-11" db="EMBL/GenBank/DDBJ databases">
        <title>The Noncontiguous Finished sequence of Saccharomonospora cyanea NA-134.</title>
        <authorList>
            <consortium name="US DOE Joint Genome Institute"/>
            <person name="Lucas S."/>
            <person name="Han J."/>
            <person name="Lapidus A."/>
            <person name="Cheng J.-F."/>
            <person name="Goodwin L."/>
            <person name="Pitluck S."/>
            <person name="Peters L."/>
            <person name="Ovchinnikova G."/>
            <person name="Lu M."/>
            <person name="Detter J.C."/>
            <person name="Han C."/>
            <person name="Tapia R."/>
            <person name="Land M."/>
            <person name="Hauser L."/>
            <person name="Kyrpides N."/>
            <person name="Ivanova N."/>
            <person name="Pagani I."/>
            <person name="Brambilla E.-M."/>
            <person name="Klenk H.-P."/>
            <person name="Woyke T."/>
        </authorList>
    </citation>
    <scope>NUCLEOTIDE SEQUENCE [LARGE SCALE GENOMIC DNA]</scope>
    <source>
        <strain evidence="3 4">NA-134</strain>
    </source>
</reference>
<dbReference type="AlphaFoldDB" id="H5XMM3"/>
<dbReference type="HOGENOM" id="CLU_873718_0_0_11"/>
<dbReference type="RefSeq" id="WP_005455951.1">
    <property type="nucleotide sequence ID" value="NZ_CM001440.1"/>
</dbReference>
<accession>H5XMM3</accession>
<dbReference type="Pfam" id="PF10633">
    <property type="entry name" value="NPCBM_assoc"/>
    <property type="match status" value="1"/>
</dbReference>
<dbReference type="Proteomes" id="UP000002791">
    <property type="component" value="Chromosome"/>
</dbReference>